<organism evidence="2 3">
    <name type="scientific">Tsukamurella paurometabola</name>
    <name type="common">Corynebacterium paurometabolum</name>
    <dbReference type="NCBI Taxonomy" id="2061"/>
    <lineage>
        <taxon>Bacteria</taxon>
        <taxon>Bacillati</taxon>
        <taxon>Actinomycetota</taxon>
        <taxon>Actinomycetes</taxon>
        <taxon>Mycobacteriales</taxon>
        <taxon>Tsukamurellaceae</taxon>
        <taxon>Tsukamurella</taxon>
    </lineage>
</organism>
<gene>
    <name evidence="2" type="ORF">NCTC10741_02644</name>
</gene>
<dbReference type="EMBL" id="LR131273">
    <property type="protein sequence ID" value="VDR39501.1"/>
    <property type="molecule type" value="Genomic_DNA"/>
</dbReference>
<accession>A0A3P8L7I3</accession>
<feature type="compositionally biased region" description="Low complexity" evidence="1">
    <location>
        <begin position="39"/>
        <end position="63"/>
    </location>
</feature>
<protein>
    <recommendedName>
        <fullName evidence="4">Serine/threonine protein kinase</fullName>
    </recommendedName>
</protein>
<evidence type="ECO:0000313" key="2">
    <source>
        <dbReference type="EMBL" id="VDR39501.1"/>
    </source>
</evidence>
<evidence type="ECO:0008006" key="4">
    <source>
        <dbReference type="Google" id="ProtNLM"/>
    </source>
</evidence>
<dbReference type="AlphaFoldDB" id="A0A3P8L7I3"/>
<evidence type="ECO:0000313" key="3">
    <source>
        <dbReference type="Proteomes" id="UP000271626"/>
    </source>
</evidence>
<proteinExistence type="predicted"/>
<dbReference type="Proteomes" id="UP000271626">
    <property type="component" value="Chromosome"/>
</dbReference>
<sequence>MTRPARPAGPARGRVIAVSVLVGVLIVVAAAAGATAYVSGKRSTEPATAAAPPSGTSSPSSSTAPPPERHDGPAPAPSIPGTDALGFLGTQARCTDGDAAKMMVLTATSQAVVCDRAGSLYYAGWRTDTGSGTRIEGVLPAGPGWVARAPDATINITPSGLVISTASGDFTEPATGFWAAP</sequence>
<feature type="region of interest" description="Disordered" evidence="1">
    <location>
        <begin position="39"/>
        <end position="83"/>
    </location>
</feature>
<evidence type="ECO:0000256" key="1">
    <source>
        <dbReference type="SAM" id="MobiDB-lite"/>
    </source>
</evidence>
<name>A0A3P8L7I3_TSUPA</name>
<reference evidence="2 3" key="1">
    <citation type="submission" date="2018-12" db="EMBL/GenBank/DDBJ databases">
        <authorList>
            <consortium name="Pathogen Informatics"/>
        </authorList>
    </citation>
    <scope>NUCLEOTIDE SEQUENCE [LARGE SCALE GENOMIC DNA]</scope>
    <source>
        <strain evidence="2 3">NCTC10741</strain>
    </source>
</reference>